<dbReference type="EMBL" id="SJSN01000006">
    <property type="protein sequence ID" value="TCD10430.1"/>
    <property type="molecule type" value="Genomic_DNA"/>
</dbReference>
<accession>A0A4R0P1T3</accession>
<evidence type="ECO:0000313" key="2">
    <source>
        <dbReference type="Proteomes" id="UP000291485"/>
    </source>
</evidence>
<dbReference type="Proteomes" id="UP000291485">
    <property type="component" value="Unassembled WGS sequence"/>
</dbReference>
<name>A0A4R0P1T3_9SPHI</name>
<gene>
    <name evidence="1" type="ORF">EZ449_08755</name>
</gene>
<proteinExistence type="predicted"/>
<dbReference type="OrthoDB" id="669028at2"/>
<dbReference type="AlphaFoldDB" id="A0A4R0P1T3"/>
<sequence>MDKIYELAGCRLKVSLDDGLVRVYSNAELWGFLKGNASLRFDLLVETIKKDYLLTFKKPLDISNNSLILEILVHVYCDYIGLLFNKMVKIKPIQILVSKLLKRAEVVDCGEQGKDSNRWVWDFLAGSKGLFIKLLPRNLNAKNLKLH</sequence>
<organism evidence="1 2">
    <name type="scientific">Pedobacter frigidisoli</name>
    <dbReference type="NCBI Taxonomy" id="2530455"/>
    <lineage>
        <taxon>Bacteria</taxon>
        <taxon>Pseudomonadati</taxon>
        <taxon>Bacteroidota</taxon>
        <taxon>Sphingobacteriia</taxon>
        <taxon>Sphingobacteriales</taxon>
        <taxon>Sphingobacteriaceae</taxon>
        <taxon>Pedobacter</taxon>
    </lineage>
</organism>
<keyword evidence="2" id="KW-1185">Reference proteome</keyword>
<reference evidence="1 2" key="1">
    <citation type="submission" date="2019-02" db="EMBL/GenBank/DDBJ databases">
        <title>Pedobacter sp. RP-3-11 sp. nov., isolated from Arctic soil.</title>
        <authorList>
            <person name="Dahal R.H."/>
        </authorList>
    </citation>
    <scope>NUCLEOTIDE SEQUENCE [LARGE SCALE GENOMIC DNA]</scope>
    <source>
        <strain evidence="1 2">RP-3-11</strain>
    </source>
</reference>
<comment type="caution">
    <text evidence="1">The sequence shown here is derived from an EMBL/GenBank/DDBJ whole genome shotgun (WGS) entry which is preliminary data.</text>
</comment>
<protein>
    <submittedName>
        <fullName evidence="1">Uncharacterized protein</fullName>
    </submittedName>
</protein>
<evidence type="ECO:0000313" key="1">
    <source>
        <dbReference type="EMBL" id="TCD10430.1"/>
    </source>
</evidence>
<dbReference type="RefSeq" id="WP_131557764.1">
    <property type="nucleotide sequence ID" value="NZ_SJSN01000006.1"/>
</dbReference>